<feature type="compositionally biased region" description="Polar residues" evidence="10">
    <location>
        <begin position="400"/>
        <end position="410"/>
    </location>
</feature>
<feature type="transmembrane region" description="Helical" evidence="11">
    <location>
        <begin position="259"/>
        <end position="284"/>
    </location>
</feature>
<feature type="transmembrane region" description="Helical" evidence="11">
    <location>
        <begin position="361"/>
        <end position="381"/>
    </location>
</feature>
<dbReference type="InterPro" id="IPR045265">
    <property type="entry name" value="AIR12_DOMON"/>
</dbReference>
<dbReference type="EnsemblPlants" id="MELO3C014167.2.1">
    <property type="protein sequence ID" value="MELO3C014167.2.1"/>
    <property type="gene ID" value="MELO3C014167.2"/>
</dbReference>
<feature type="binding site" description="axial binding residue" evidence="9">
    <location>
        <position position="295"/>
    </location>
    <ligand>
        <name>heme b</name>
        <dbReference type="ChEBI" id="CHEBI:60344"/>
        <label>1</label>
    </ligand>
    <ligandPart>
        <name>Fe</name>
        <dbReference type="ChEBI" id="CHEBI:18248"/>
    </ligandPart>
</feature>
<evidence type="ECO:0000256" key="2">
    <source>
        <dbReference type="ARBA" id="ARBA00022448"/>
    </source>
</evidence>
<evidence type="ECO:0000256" key="5">
    <source>
        <dbReference type="ARBA" id="ARBA00022982"/>
    </source>
</evidence>
<feature type="domain" description="Cytochrome b561" evidence="14">
    <location>
        <begin position="188"/>
        <end position="388"/>
    </location>
</feature>
<keyword evidence="4 12" id="KW-0732">Signal</keyword>
<dbReference type="PANTHER" id="PTHR23130:SF175">
    <property type="entry name" value="CYTOCHROME B561 AND DOMON DOMAIN-CONTAINING PROTEIN"/>
    <property type="match status" value="1"/>
</dbReference>
<evidence type="ECO:0000256" key="6">
    <source>
        <dbReference type="ARBA" id="ARBA00022989"/>
    </source>
</evidence>
<evidence type="ECO:0000256" key="7">
    <source>
        <dbReference type="ARBA" id="ARBA00023136"/>
    </source>
</evidence>
<name>A0A9I9D787_CUCME</name>
<organism evidence="15">
    <name type="scientific">Cucumis melo</name>
    <name type="common">Muskmelon</name>
    <dbReference type="NCBI Taxonomy" id="3656"/>
    <lineage>
        <taxon>Eukaryota</taxon>
        <taxon>Viridiplantae</taxon>
        <taxon>Streptophyta</taxon>
        <taxon>Embryophyta</taxon>
        <taxon>Tracheophyta</taxon>
        <taxon>Spermatophyta</taxon>
        <taxon>Magnoliopsida</taxon>
        <taxon>eudicotyledons</taxon>
        <taxon>Gunneridae</taxon>
        <taxon>Pentapetalae</taxon>
        <taxon>rosids</taxon>
        <taxon>fabids</taxon>
        <taxon>Cucurbitales</taxon>
        <taxon>Cucurbitaceae</taxon>
        <taxon>Benincaseae</taxon>
        <taxon>Cucumis</taxon>
    </lineage>
</organism>
<feature type="compositionally biased region" description="Polar residues" evidence="10">
    <location>
        <begin position="417"/>
        <end position="438"/>
    </location>
</feature>
<dbReference type="AlphaFoldDB" id="A0A9I9D787"/>
<dbReference type="PANTHER" id="PTHR23130">
    <property type="entry name" value="CYTOCHROME B561 AND DOMON DOMAIN-CONTAINING PROTEIN"/>
    <property type="match status" value="1"/>
</dbReference>
<evidence type="ECO:0000256" key="12">
    <source>
        <dbReference type="SAM" id="SignalP"/>
    </source>
</evidence>
<feature type="transmembrane region" description="Helical" evidence="11">
    <location>
        <begin position="226"/>
        <end position="247"/>
    </location>
</feature>
<evidence type="ECO:0000256" key="11">
    <source>
        <dbReference type="SAM" id="Phobius"/>
    </source>
</evidence>
<dbReference type="GO" id="GO:0046872">
    <property type="term" value="F:metal ion binding"/>
    <property type="evidence" value="ECO:0007669"/>
    <property type="project" value="UniProtKB-KW"/>
</dbReference>
<feature type="transmembrane region" description="Helical" evidence="11">
    <location>
        <begin position="329"/>
        <end position="346"/>
    </location>
</feature>
<comment type="subcellular location">
    <subcellularLocation>
        <location evidence="1">Membrane</location>
    </subcellularLocation>
</comment>
<keyword evidence="9" id="KW-0408">Iron</keyword>
<evidence type="ECO:0000256" key="4">
    <source>
        <dbReference type="ARBA" id="ARBA00022729"/>
    </source>
</evidence>
<dbReference type="Gramene" id="MELO3C014167.2.1">
    <property type="protein sequence ID" value="MELO3C014167.2.1"/>
    <property type="gene ID" value="MELO3C014167.2"/>
</dbReference>
<evidence type="ECO:0000256" key="3">
    <source>
        <dbReference type="ARBA" id="ARBA00022692"/>
    </source>
</evidence>
<dbReference type="InterPro" id="IPR017214">
    <property type="entry name" value="UCP037471"/>
</dbReference>
<keyword evidence="2 8" id="KW-0813">Transport</keyword>
<comment type="cofactor">
    <cofactor evidence="8">
        <name>heme b</name>
        <dbReference type="ChEBI" id="CHEBI:60344"/>
    </cofactor>
    <text evidence="8">Binds 2 heme b groups non-covalently.</text>
</comment>
<keyword evidence="9" id="KW-0479">Metal-binding</keyword>
<evidence type="ECO:0000256" key="10">
    <source>
        <dbReference type="SAM" id="MobiDB-lite"/>
    </source>
</evidence>
<feature type="signal peptide" evidence="12">
    <location>
        <begin position="1"/>
        <end position="25"/>
    </location>
</feature>
<feature type="region of interest" description="Disordered" evidence="10">
    <location>
        <begin position="399"/>
        <end position="438"/>
    </location>
</feature>
<dbReference type="InterPro" id="IPR005018">
    <property type="entry name" value="DOMON_domain"/>
</dbReference>
<evidence type="ECO:0000259" key="13">
    <source>
        <dbReference type="PROSITE" id="PS50836"/>
    </source>
</evidence>
<dbReference type="PROSITE" id="PS50836">
    <property type="entry name" value="DOMON"/>
    <property type="match status" value="1"/>
</dbReference>
<feature type="transmembrane region" description="Helical" evidence="11">
    <location>
        <begin position="290"/>
        <end position="308"/>
    </location>
</feature>
<feature type="binding site" description="axial binding residue" evidence="9">
    <location>
        <position position="331"/>
    </location>
    <ligand>
        <name>heme b</name>
        <dbReference type="ChEBI" id="CHEBI:60344"/>
        <label>1</label>
    </ligand>
    <ligandPart>
        <name>Fe</name>
        <dbReference type="ChEBI" id="CHEBI:18248"/>
    </ligandPart>
</feature>
<feature type="chain" id="PRO_5039897270" description="Cytochrome b561 and DOMON domain-containing protein" evidence="12">
    <location>
        <begin position="26"/>
        <end position="438"/>
    </location>
</feature>
<proteinExistence type="predicted"/>
<evidence type="ECO:0000256" key="1">
    <source>
        <dbReference type="ARBA" id="ARBA00004370"/>
    </source>
</evidence>
<protein>
    <recommendedName>
        <fullName evidence="8">Cytochrome b561 and DOMON domain-containing protein</fullName>
    </recommendedName>
</protein>
<feature type="domain" description="DOMON" evidence="13">
    <location>
        <begin position="50"/>
        <end position="176"/>
    </location>
</feature>
<keyword evidence="3 11" id="KW-0812">Transmembrane</keyword>
<evidence type="ECO:0000259" key="14">
    <source>
        <dbReference type="PROSITE" id="PS50939"/>
    </source>
</evidence>
<keyword evidence="7 8" id="KW-0472">Membrane</keyword>
<accession>A0A9I9D787</accession>
<keyword evidence="6 11" id="KW-1133">Transmembrane helix</keyword>
<sequence>MHHYSSIPFFILTIILSTLLTSSNSHRCSDKFQELVNTRNLSNCQRLPTLGAELGWSLPVSDKSHHVFRVLFGAPMEFDGGWLAWGVNPGQKPEMVGTRAVIGIKNPTNGSTYCRSYNVTYETRIKCPLRPTNMEEIKCTKFEYENTTEYHLISASLNLSAVDYNVSKLNIVWQSGLGVEEDRPLAHTATLKNVDCVETLNLFTAKSTDMAHLKAYLRQNHQQVHGVLNIIGWGTLLPIGAIIARFFRKFPFQSEVWWFHTHVGCQFAGFAIGGVGWGIGLWLAHSSPRYIFLTHHVFAIFIFVFAALQTLAIKFKPGLTDEFRKVWNIYHHFLGYALLALIYINIFEGLKILKPENKEKWKYAVIGILIALGLITLVLEVHTWRKFIKERTTMKKLESQFLNQPKANQQQEEDGSGTITQSPPFSRRNSPSTPTSME</sequence>
<dbReference type="CDD" id="cd08760">
    <property type="entry name" value="Cyt_b561_FRRS1_like"/>
    <property type="match status" value="1"/>
</dbReference>
<dbReference type="Gene3D" id="1.20.120.1770">
    <property type="match status" value="1"/>
</dbReference>
<reference evidence="15" key="1">
    <citation type="submission" date="2023-03" db="UniProtKB">
        <authorList>
            <consortium name="EnsemblPlants"/>
        </authorList>
    </citation>
    <scope>IDENTIFICATION</scope>
</reference>
<evidence type="ECO:0000256" key="8">
    <source>
        <dbReference type="PIRNR" id="PIRNR037471"/>
    </source>
</evidence>
<evidence type="ECO:0000313" key="15">
    <source>
        <dbReference type="EnsemblPlants" id="MELO3C014167.2.1"/>
    </source>
</evidence>
<feature type="binding site" description="axial binding residue" evidence="9">
    <location>
        <position position="262"/>
    </location>
    <ligand>
        <name>heme b</name>
        <dbReference type="ChEBI" id="CHEBI:60344"/>
        <label>1</label>
    </ligand>
    <ligandPart>
        <name>Fe</name>
        <dbReference type="ChEBI" id="CHEBI:18248"/>
    </ligandPart>
</feature>
<dbReference type="InterPro" id="IPR006593">
    <property type="entry name" value="Cyt_b561/ferric_Rdtase_TM"/>
</dbReference>
<evidence type="ECO:0000256" key="9">
    <source>
        <dbReference type="PIRSR" id="PIRSR037471-1"/>
    </source>
</evidence>
<feature type="binding site" description="axial binding residue" evidence="9">
    <location>
        <position position="225"/>
    </location>
    <ligand>
        <name>heme b</name>
        <dbReference type="ChEBI" id="CHEBI:60344"/>
        <label>1</label>
    </ligand>
    <ligandPart>
        <name>Fe</name>
        <dbReference type="ChEBI" id="CHEBI:18248"/>
    </ligandPart>
</feature>
<dbReference type="PIRSF" id="PIRSF037471">
    <property type="entry name" value="UCP037471"/>
    <property type="match status" value="1"/>
</dbReference>
<keyword evidence="5 8" id="KW-0249">Electron transport</keyword>
<dbReference type="SMART" id="SM00665">
    <property type="entry name" value="B561"/>
    <property type="match status" value="1"/>
</dbReference>
<dbReference type="Pfam" id="PF04526">
    <property type="entry name" value="DUF568"/>
    <property type="match status" value="1"/>
</dbReference>
<dbReference type="GO" id="GO:0016020">
    <property type="term" value="C:membrane"/>
    <property type="evidence" value="ECO:0007669"/>
    <property type="project" value="UniProtKB-SubCell"/>
</dbReference>
<dbReference type="PROSITE" id="PS50939">
    <property type="entry name" value="CYTOCHROME_B561"/>
    <property type="match status" value="1"/>
</dbReference>